<reference evidence="1" key="1">
    <citation type="journal article" date="2020" name="mSystems">
        <title>Genome- and Community-Level Interaction Insights into Carbon Utilization and Element Cycling Functions of Hydrothermarchaeota in Hydrothermal Sediment.</title>
        <authorList>
            <person name="Zhou Z."/>
            <person name="Liu Y."/>
            <person name="Xu W."/>
            <person name="Pan J."/>
            <person name="Luo Z.H."/>
            <person name="Li M."/>
        </authorList>
    </citation>
    <scope>NUCLEOTIDE SEQUENCE [LARGE SCALE GENOMIC DNA]</scope>
    <source>
        <strain evidence="1">SpSt-258</strain>
    </source>
</reference>
<dbReference type="Gene3D" id="3.30.70.1120">
    <property type="entry name" value="TT1725-like"/>
    <property type="match status" value="1"/>
</dbReference>
<proteinExistence type="predicted"/>
<name>A0A7V0Z4R8_UNCW3</name>
<dbReference type="Pfam" id="PF04456">
    <property type="entry name" value="DUF503"/>
    <property type="match status" value="1"/>
</dbReference>
<protein>
    <submittedName>
        <fullName evidence="1">DUF503 domain-containing protein</fullName>
    </submittedName>
</protein>
<dbReference type="PANTHER" id="PTHR36441">
    <property type="entry name" value="HYPOTHETICAL CYTOSOLIC PROTEIN"/>
    <property type="match status" value="1"/>
</dbReference>
<dbReference type="PANTHER" id="PTHR36441:SF1">
    <property type="entry name" value="DUF503 DOMAIN-CONTAINING PROTEIN"/>
    <property type="match status" value="1"/>
</dbReference>
<comment type="caution">
    <text evidence="1">The sequence shown here is derived from an EMBL/GenBank/DDBJ whole genome shotgun (WGS) entry which is preliminary data.</text>
</comment>
<sequence>MSAPNKKYKFFVGICDIDLHIENCHSLKDRRNILLSLKEKIKNRMNVAICEFGDSNLWQRSQLAIVTCSNTRNIVESTLREVLEFIGKFPSVIVLNSESRII</sequence>
<dbReference type="AlphaFoldDB" id="A0A7V0Z4R8"/>
<dbReference type="SUPFAM" id="SSF103007">
    <property type="entry name" value="Hypothetical protein TT1725"/>
    <property type="match status" value="1"/>
</dbReference>
<dbReference type="EMBL" id="DSKY01000010">
    <property type="protein sequence ID" value="HDY58600.1"/>
    <property type="molecule type" value="Genomic_DNA"/>
</dbReference>
<accession>A0A7V0Z4R8</accession>
<evidence type="ECO:0000313" key="1">
    <source>
        <dbReference type="EMBL" id="HDY58600.1"/>
    </source>
</evidence>
<gene>
    <name evidence="1" type="ORF">ENP86_03490</name>
</gene>
<organism evidence="1">
    <name type="scientific">candidate division WOR-3 bacterium</name>
    <dbReference type="NCBI Taxonomy" id="2052148"/>
    <lineage>
        <taxon>Bacteria</taxon>
        <taxon>Bacteria division WOR-3</taxon>
    </lineage>
</organism>
<dbReference type="InterPro" id="IPR007546">
    <property type="entry name" value="DUF503"/>
</dbReference>
<dbReference type="InterPro" id="IPR036746">
    <property type="entry name" value="TT1725-like_sf"/>
</dbReference>